<dbReference type="Pfam" id="PF13609">
    <property type="entry name" value="Porin_4"/>
    <property type="match status" value="1"/>
</dbReference>
<reference evidence="3" key="1">
    <citation type="submission" date="2024-06" db="EMBL/GenBank/DDBJ databases">
        <authorList>
            <person name="Wu L."/>
        </authorList>
    </citation>
    <scope>NUCLEOTIDE SEQUENCE</scope>
    <source>
        <strain evidence="3">W17</strain>
    </source>
</reference>
<dbReference type="AlphaFoldDB" id="A0AAU7X1R8"/>
<dbReference type="Gene3D" id="2.40.160.10">
    <property type="entry name" value="Porin"/>
    <property type="match status" value="1"/>
</dbReference>
<name>A0AAU7X1R8_9PSED</name>
<proteinExistence type="predicted"/>
<dbReference type="InterPro" id="IPR023614">
    <property type="entry name" value="Porin_dom_sf"/>
</dbReference>
<feature type="signal peptide" evidence="1">
    <location>
        <begin position="1"/>
        <end position="30"/>
    </location>
</feature>
<protein>
    <submittedName>
        <fullName evidence="3">Porin</fullName>
    </submittedName>
</protein>
<sequence>MHNNKNCQYPLIPALLVGLSTLGLGSVAEAEIMLYDKDQTTFSTDGYINAFYVNSKVDRAGDQYDRRQARVKMGFLPNYLGFNMGKQVDDLKLGARASFWVTINDSETNGTDTAIDVRQFYGTVANPEWGEVLIGKDFGLFARSNILLDEMLAGYGQVSDSLGLVDGGGVSFGNIGSGYPYPFPSSQITYRSPVMDGLRVAVGILDPVDTNDSSALGKAYQKNPRTESEVTYQFDLGGAKFYSWLNGSYQTSDNTDPNVQSVTSKGLGYGLQAKMGGLSLTGSGFQAKGINPFFTNNAGEATLRNVDSKGYLLQGSYKLGKNRLALSYGKTKDDGNGVVGSGADYQTRGVALFHDINDNLKLVAEYNQFEIDGHHTSAQNENTDTFAVGAVLTW</sequence>
<dbReference type="SUPFAM" id="SSF56935">
    <property type="entry name" value="Porins"/>
    <property type="match status" value="1"/>
</dbReference>
<evidence type="ECO:0000313" key="3">
    <source>
        <dbReference type="EMBL" id="XBY26518.1"/>
    </source>
</evidence>
<organism evidence="3">
    <name type="scientific">Pseudomonas sp. W17</name>
    <dbReference type="NCBI Taxonomy" id="3144407"/>
    <lineage>
        <taxon>Bacteria</taxon>
        <taxon>Pseudomonadati</taxon>
        <taxon>Pseudomonadota</taxon>
        <taxon>Gammaproteobacteria</taxon>
        <taxon>Pseudomonadales</taxon>
        <taxon>Pseudomonadaceae</taxon>
        <taxon>Pseudomonas</taxon>
    </lineage>
</organism>
<dbReference type="InterPro" id="IPR033900">
    <property type="entry name" value="Gram_neg_porin_domain"/>
</dbReference>
<dbReference type="EMBL" id="CP158490">
    <property type="protein sequence ID" value="XBY26518.1"/>
    <property type="molecule type" value="Genomic_DNA"/>
</dbReference>
<keyword evidence="1" id="KW-0732">Signal</keyword>
<dbReference type="RefSeq" id="WP_212806171.1">
    <property type="nucleotide sequence ID" value="NZ_CP158490.1"/>
</dbReference>
<evidence type="ECO:0000256" key="1">
    <source>
        <dbReference type="SAM" id="SignalP"/>
    </source>
</evidence>
<evidence type="ECO:0000259" key="2">
    <source>
        <dbReference type="Pfam" id="PF13609"/>
    </source>
</evidence>
<feature type="chain" id="PRO_5043515460" evidence="1">
    <location>
        <begin position="31"/>
        <end position="394"/>
    </location>
</feature>
<gene>
    <name evidence="3" type="ORF">ABCR88_12050</name>
</gene>
<accession>A0AAU7X1R8</accession>
<feature type="domain" description="Porin" evidence="2">
    <location>
        <begin position="26"/>
        <end position="373"/>
    </location>
</feature>